<organism evidence="2 3">
    <name type="scientific">Leucobacter aridicollis</name>
    <dbReference type="NCBI Taxonomy" id="283878"/>
    <lineage>
        <taxon>Bacteria</taxon>
        <taxon>Bacillati</taxon>
        <taxon>Actinomycetota</taxon>
        <taxon>Actinomycetes</taxon>
        <taxon>Micrococcales</taxon>
        <taxon>Microbacteriaceae</taxon>
        <taxon>Leucobacter</taxon>
    </lineage>
</organism>
<dbReference type="Proteomes" id="UP000586095">
    <property type="component" value="Unassembled WGS sequence"/>
</dbReference>
<name>A0A852QZ54_9MICO</name>
<dbReference type="NCBIfam" id="NF038354">
    <property type="entry name" value="trnsprt_adja_43"/>
    <property type="match status" value="1"/>
</dbReference>
<keyword evidence="3" id="KW-1185">Reference proteome</keyword>
<comment type="caution">
    <text evidence="2">The sequence shown here is derived from an EMBL/GenBank/DDBJ whole genome shotgun (WGS) entry which is preliminary data.</text>
</comment>
<protein>
    <submittedName>
        <fullName evidence="2">Uncharacterized protein</fullName>
    </submittedName>
</protein>
<sequence length="45" mass="5231">MNWEVVLLTAYVLVWPVIVTGTLFVIVRAFIKDSREAKREGRQII</sequence>
<gene>
    <name evidence="2" type="ORF">BJ960_000290</name>
</gene>
<dbReference type="RefSeq" id="WP_183075275.1">
    <property type="nucleotide sequence ID" value="NZ_BAAALZ010000003.1"/>
</dbReference>
<dbReference type="EMBL" id="JACCBD010000001">
    <property type="protein sequence ID" value="NYD25487.1"/>
    <property type="molecule type" value="Genomic_DNA"/>
</dbReference>
<dbReference type="AlphaFoldDB" id="A0A852QZ54"/>
<feature type="transmembrane region" description="Helical" evidence="1">
    <location>
        <begin position="6"/>
        <end position="31"/>
    </location>
</feature>
<keyword evidence="1" id="KW-1133">Transmembrane helix</keyword>
<keyword evidence="1" id="KW-0472">Membrane</keyword>
<proteinExistence type="predicted"/>
<reference evidence="2 3" key="1">
    <citation type="submission" date="2020-07" db="EMBL/GenBank/DDBJ databases">
        <title>Sequencing the genomes of 1000 actinobacteria strains.</title>
        <authorList>
            <person name="Klenk H.-P."/>
        </authorList>
    </citation>
    <scope>NUCLEOTIDE SEQUENCE [LARGE SCALE GENOMIC DNA]</scope>
    <source>
        <strain evidence="2 3">DSM 17380</strain>
    </source>
</reference>
<evidence type="ECO:0000313" key="3">
    <source>
        <dbReference type="Proteomes" id="UP000586095"/>
    </source>
</evidence>
<evidence type="ECO:0000256" key="1">
    <source>
        <dbReference type="SAM" id="Phobius"/>
    </source>
</evidence>
<evidence type="ECO:0000313" key="2">
    <source>
        <dbReference type="EMBL" id="NYD25487.1"/>
    </source>
</evidence>
<dbReference type="InterPro" id="IPR049820">
    <property type="entry name" value="Trnsprt_adja_ssu-like"/>
</dbReference>
<keyword evidence="1" id="KW-0812">Transmembrane</keyword>
<accession>A0A852QZ54</accession>